<dbReference type="GO" id="GO:0008081">
    <property type="term" value="F:phosphoric diester hydrolase activity"/>
    <property type="evidence" value="ECO:0007669"/>
    <property type="project" value="TreeGrafter"/>
</dbReference>
<dbReference type="OrthoDB" id="9805666at2"/>
<dbReference type="PANTHER" id="PTHR21445:SF0">
    <property type="entry name" value="APURINIC-APYRIMIDINIC ENDONUCLEASE"/>
    <property type="match status" value="1"/>
</dbReference>
<dbReference type="SUPFAM" id="SSF51658">
    <property type="entry name" value="Xylose isomerase-like"/>
    <property type="match status" value="1"/>
</dbReference>
<dbReference type="EMBL" id="FOXR01000006">
    <property type="protein sequence ID" value="SFP90860.1"/>
    <property type="molecule type" value="Genomic_DNA"/>
</dbReference>
<dbReference type="InterPro" id="IPR001719">
    <property type="entry name" value="AP_endonuc_2"/>
</dbReference>
<organism evidence="2 3">
    <name type="scientific">Caldicoprobacter faecalis</name>
    <dbReference type="NCBI Taxonomy" id="937334"/>
    <lineage>
        <taxon>Bacteria</taxon>
        <taxon>Bacillati</taxon>
        <taxon>Bacillota</taxon>
        <taxon>Clostridia</taxon>
        <taxon>Caldicoprobacterales</taxon>
        <taxon>Caldicoprobacteraceae</taxon>
        <taxon>Caldicoprobacter</taxon>
    </lineage>
</organism>
<evidence type="ECO:0000313" key="2">
    <source>
        <dbReference type="EMBL" id="SFP90860.1"/>
    </source>
</evidence>
<keyword evidence="3" id="KW-1185">Reference proteome</keyword>
<dbReference type="InterPro" id="IPR013022">
    <property type="entry name" value="Xyl_isomerase-like_TIM-brl"/>
</dbReference>
<feature type="domain" description="Xylose isomerase-like TIM barrel" evidence="1">
    <location>
        <begin position="32"/>
        <end position="272"/>
    </location>
</feature>
<dbReference type="RefSeq" id="WP_092282075.1">
    <property type="nucleotide sequence ID" value="NZ_FOXR01000006.1"/>
</dbReference>
<dbReference type="GO" id="GO:0003906">
    <property type="term" value="F:DNA-(apurinic or apyrimidinic site) endonuclease activity"/>
    <property type="evidence" value="ECO:0007669"/>
    <property type="project" value="TreeGrafter"/>
</dbReference>
<sequence length="296" mass="33746">MTILNDVIRFGPAGNSDSFYEQGYKSSVDMPKWLHDMGLTAYEYTCTHGVNIGEDTARAIGQEARKWNIALSVHAPYYINLVAKDKDKRARTKRHMMDSLRVARWMGAKRVVFHPGSCSKMDRRTALDIAIDFLKEIIDEAREFIEEGIHLCPETMGKVNQLGTVDEVLEMCLLHESLIPTLDFGHINAMGRGSIRSREDYLNIINRAREVLGEDRARYFHCHFSRIEYSNGGEKRHWTLKDTEYGPEFEPLAEVLVSLDLKPIIICESRGTMAEDAAQLKKIADQKIHLFNAGIL</sequence>
<dbReference type="STRING" id="937334.SAMN05444406_10654"/>
<name>A0A1I5U6I1_9FIRM</name>
<dbReference type="Proteomes" id="UP000198577">
    <property type="component" value="Unassembled WGS sequence"/>
</dbReference>
<dbReference type="GO" id="GO:0003677">
    <property type="term" value="F:DNA binding"/>
    <property type="evidence" value="ECO:0007669"/>
    <property type="project" value="InterPro"/>
</dbReference>
<dbReference type="SMART" id="SM00518">
    <property type="entry name" value="AP2Ec"/>
    <property type="match status" value="1"/>
</dbReference>
<evidence type="ECO:0000259" key="1">
    <source>
        <dbReference type="Pfam" id="PF01261"/>
    </source>
</evidence>
<dbReference type="Pfam" id="PF01261">
    <property type="entry name" value="AP_endonuc_2"/>
    <property type="match status" value="1"/>
</dbReference>
<protein>
    <submittedName>
        <fullName evidence="2">Deoxyribonuclease-4</fullName>
    </submittedName>
</protein>
<dbReference type="AlphaFoldDB" id="A0A1I5U6I1"/>
<dbReference type="Gene3D" id="3.20.20.150">
    <property type="entry name" value="Divalent-metal-dependent TIM barrel enzymes"/>
    <property type="match status" value="1"/>
</dbReference>
<dbReference type="PANTHER" id="PTHR21445">
    <property type="entry name" value="ENDONUCLEASE IV ENDODEOXYRIBONUCLEASE IV"/>
    <property type="match status" value="1"/>
</dbReference>
<dbReference type="GO" id="GO:0008270">
    <property type="term" value="F:zinc ion binding"/>
    <property type="evidence" value="ECO:0007669"/>
    <property type="project" value="InterPro"/>
</dbReference>
<evidence type="ECO:0000313" key="3">
    <source>
        <dbReference type="Proteomes" id="UP000198577"/>
    </source>
</evidence>
<gene>
    <name evidence="2" type="ORF">SAMN05444406_10654</name>
</gene>
<accession>A0A1I5U6I1</accession>
<proteinExistence type="predicted"/>
<dbReference type="GO" id="GO:0006284">
    <property type="term" value="P:base-excision repair"/>
    <property type="evidence" value="ECO:0007669"/>
    <property type="project" value="TreeGrafter"/>
</dbReference>
<reference evidence="2 3" key="1">
    <citation type="submission" date="2016-10" db="EMBL/GenBank/DDBJ databases">
        <authorList>
            <person name="de Groot N.N."/>
        </authorList>
    </citation>
    <scope>NUCLEOTIDE SEQUENCE [LARGE SCALE GENOMIC DNA]</scope>
    <source>
        <strain evidence="2 3">DSM 20678</strain>
    </source>
</reference>
<dbReference type="InterPro" id="IPR036237">
    <property type="entry name" value="Xyl_isomerase-like_sf"/>
</dbReference>